<dbReference type="NCBIfam" id="TIGR00762">
    <property type="entry name" value="DegV"/>
    <property type="match status" value="1"/>
</dbReference>
<dbReference type="PANTHER" id="PTHR33434:SF2">
    <property type="entry name" value="FATTY ACID-BINDING PROTEIN TM_1468"/>
    <property type="match status" value="1"/>
</dbReference>
<comment type="caution">
    <text evidence="2">The sequence shown here is derived from an EMBL/GenBank/DDBJ whole genome shotgun (WGS) entry which is preliminary data.</text>
</comment>
<keyword evidence="3" id="KW-1185">Reference proteome</keyword>
<organism evidence="2 3">
    <name type="scientific">Faecalicatena fissicatena</name>
    <dbReference type="NCBI Taxonomy" id="290055"/>
    <lineage>
        <taxon>Bacteria</taxon>
        <taxon>Bacillati</taxon>
        <taxon>Bacillota</taxon>
        <taxon>Clostridia</taxon>
        <taxon>Lachnospirales</taxon>
        <taxon>Lachnospiraceae</taxon>
        <taxon>Faecalicatena</taxon>
    </lineage>
</organism>
<dbReference type="InterPro" id="IPR050270">
    <property type="entry name" value="DegV_domain_contain"/>
</dbReference>
<dbReference type="Gene3D" id="3.40.50.10170">
    <property type="match status" value="1"/>
</dbReference>
<dbReference type="InterPro" id="IPR043168">
    <property type="entry name" value="DegV_C"/>
</dbReference>
<evidence type="ECO:0000256" key="1">
    <source>
        <dbReference type="ARBA" id="ARBA00023121"/>
    </source>
</evidence>
<sequence length="300" mass="32986">MDTKFAIVSDGSCDLPAEEAAKNHIHIVHFLVSFDGQAYKREGVEIELKDFYQKMVDEPGHFPKTAAPSPEDFYQAFADCARMGRPILCICISTKLSSSMQSAQIAKRMLENEYPDIPVIVQDSLCATLMQSAYVLEACRLRDAGYTLEEAADLLSGLRSTARILFTVGSLDYIQHGGRIGRMTGIAGTLLQIKPLITLQDGEIHSSGIRRGRRRSIEGVVDLLVSYLKDNSLAPSDCRILAGYGYDREEAESFRDLTKSRLLSEFGQTPDLPLCQIGATIGVHAGPYSVGFGVIQKSRL</sequence>
<gene>
    <name evidence="2" type="ORF">H7U36_11295</name>
</gene>
<dbReference type="PANTHER" id="PTHR33434">
    <property type="entry name" value="DEGV DOMAIN-CONTAINING PROTEIN DR_1986-RELATED"/>
    <property type="match status" value="1"/>
</dbReference>
<keyword evidence="1" id="KW-0446">Lipid-binding</keyword>
<proteinExistence type="predicted"/>
<dbReference type="SUPFAM" id="SSF82549">
    <property type="entry name" value="DAK1/DegV-like"/>
    <property type="match status" value="1"/>
</dbReference>
<evidence type="ECO:0000313" key="2">
    <source>
        <dbReference type="EMBL" id="MBM6738675.1"/>
    </source>
</evidence>
<dbReference type="RefSeq" id="WP_205156172.1">
    <property type="nucleotide sequence ID" value="NZ_JACLYY010000011.1"/>
</dbReference>
<dbReference type="PROSITE" id="PS51482">
    <property type="entry name" value="DEGV"/>
    <property type="match status" value="1"/>
</dbReference>
<dbReference type="Pfam" id="PF02645">
    <property type="entry name" value="DegV"/>
    <property type="match status" value="1"/>
</dbReference>
<name>A0ABS2EAN7_9FIRM</name>
<dbReference type="InterPro" id="IPR003797">
    <property type="entry name" value="DegV"/>
</dbReference>
<protein>
    <submittedName>
        <fullName evidence="2">DegV family protein</fullName>
    </submittedName>
</protein>
<dbReference type="Proteomes" id="UP000716906">
    <property type="component" value="Unassembled WGS sequence"/>
</dbReference>
<dbReference type="Gene3D" id="3.30.1180.10">
    <property type="match status" value="1"/>
</dbReference>
<reference evidence="2 3" key="1">
    <citation type="journal article" date="2021" name="Sci. Rep.">
        <title>The distribution of antibiotic resistance genes in chicken gut microbiota commensals.</title>
        <authorList>
            <person name="Juricova H."/>
            <person name="Matiasovicova J."/>
            <person name="Kubasova T."/>
            <person name="Cejkova D."/>
            <person name="Rychlik I."/>
        </authorList>
    </citation>
    <scope>NUCLEOTIDE SEQUENCE [LARGE SCALE GENOMIC DNA]</scope>
    <source>
        <strain evidence="2 3">An773</strain>
    </source>
</reference>
<dbReference type="EMBL" id="JACLYY010000011">
    <property type="protein sequence ID" value="MBM6738675.1"/>
    <property type="molecule type" value="Genomic_DNA"/>
</dbReference>
<accession>A0ABS2EAN7</accession>
<evidence type="ECO:0000313" key="3">
    <source>
        <dbReference type="Proteomes" id="UP000716906"/>
    </source>
</evidence>